<dbReference type="EMBL" id="CAKKTJ010000165">
    <property type="protein sequence ID" value="CAH0476955.1"/>
    <property type="molecule type" value="Genomic_DNA"/>
</dbReference>
<dbReference type="Gene3D" id="3.40.1010.10">
    <property type="entry name" value="Cobalt-precorrin-4 Transmethylase, Domain 1"/>
    <property type="match status" value="1"/>
</dbReference>
<evidence type="ECO:0000259" key="9">
    <source>
        <dbReference type="PROSITE" id="PS51186"/>
    </source>
</evidence>
<dbReference type="PROSITE" id="PS51186">
    <property type="entry name" value="GNAT"/>
    <property type="match status" value="1"/>
</dbReference>
<comment type="function">
    <text evidence="1">S-adenosyl-L-methionine-dependent methyltransferase that catalyzes four methylations of the modified target histidine residue in translation elongation factor 2 (EF-2), to form an intermediate called diphthine methyl ester. The four successive methylation reactions represent the second step of diphthamide biosynthesis.</text>
</comment>
<proteinExistence type="inferred from homology"/>
<evidence type="ECO:0000256" key="2">
    <source>
        <dbReference type="ARBA" id="ARBA00005156"/>
    </source>
</evidence>
<evidence type="ECO:0000256" key="1">
    <source>
        <dbReference type="ARBA" id="ARBA00004006"/>
    </source>
</evidence>
<keyword evidence="5" id="KW-0489">Methyltransferase</keyword>
<dbReference type="Proteomes" id="UP001160483">
    <property type="component" value="Unassembled WGS sequence"/>
</dbReference>
<keyword evidence="6" id="KW-0808">Transferase</keyword>
<dbReference type="GO" id="GO:0017183">
    <property type="term" value="P:protein histidyl modification to diphthamide"/>
    <property type="evidence" value="ECO:0007669"/>
    <property type="project" value="InterPro"/>
</dbReference>
<dbReference type="PANTHER" id="PTHR10882">
    <property type="entry name" value="DIPHTHINE SYNTHASE"/>
    <property type="match status" value="1"/>
</dbReference>
<dbReference type="Pfam" id="PF00583">
    <property type="entry name" value="Acetyltransf_1"/>
    <property type="match status" value="1"/>
</dbReference>
<dbReference type="NCBIfam" id="TIGR00522">
    <property type="entry name" value="dph5"/>
    <property type="match status" value="1"/>
</dbReference>
<comment type="catalytic activity">
    <reaction evidence="8">
        <text>2-[(3S)-amino-3-carboxypropyl]-L-histidyl-[translation elongation factor 2] + 4 S-adenosyl-L-methionine = diphthine methyl ester-[translation elongation factor 2] + 4 S-adenosyl-L-homocysteine + 3 H(+)</text>
        <dbReference type="Rhea" id="RHEA:42652"/>
        <dbReference type="Rhea" id="RHEA-COMP:9749"/>
        <dbReference type="Rhea" id="RHEA-COMP:10173"/>
        <dbReference type="ChEBI" id="CHEBI:15378"/>
        <dbReference type="ChEBI" id="CHEBI:57856"/>
        <dbReference type="ChEBI" id="CHEBI:59789"/>
        <dbReference type="ChEBI" id="CHEBI:73995"/>
        <dbReference type="ChEBI" id="CHEBI:79005"/>
        <dbReference type="EC" id="2.1.1.314"/>
    </reaction>
</comment>
<dbReference type="SUPFAM" id="SSF55729">
    <property type="entry name" value="Acyl-CoA N-acyltransferases (Nat)"/>
    <property type="match status" value="1"/>
</dbReference>
<comment type="caution">
    <text evidence="10">The sequence shown here is derived from an EMBL/GenBank/DDBJ whole genome shotgun (WGS) entry which is preliminary data.</text>
</comment>
<gene>
    <name evidence="10" type="ORF">PBS003_LOCUS3718</name>
</gene>
<evidence type="ECO:0000256" key="4">
    <source>
        <dbReference type="ARBA" id="ARBA00011927"/>
    </source>
</evidence>
<evidence type="ECO:0000313" key="11">
    <source>
        <dbReference type="Proteomes" id="UP001160483"/>
    </source>
</evidence>
<dbReference type="InterPro" id="IPR000182">
    <property type="entry name" value="GNAT_dom"/>
</dbReference>
<evidence type="ECO:0000256" key="3">
    <source>
        <dbReference type="ARBA" id="ARBA00006729"/>
    </source>
</evidence>
<evidence type="ECO:0000256" key="8">
    <source>
        <dbReference type="ARBA" id="ARBA00048752"/>
    </source>
</evidence>
<dbReference type="CDD" id="cd04301">
    <property type="entry name" value="NAT_SF"/>
    <property type="match status" value="1"/>
</dbReference>
<reference evidence="10" key="1">
    <citation type="submission" date="2021-11" db="EMBL/GenBank/DDBJ databases">
        <authorList>
            <person name="Islam A."/>
            <person name="Islam S."/>
            <person name="Flora M.S."/>
            <person name="Rahman M."/>
            <person name="Ziaur R.M."/>
            <person name="Epstein J.H."/>
            <person name="Hassan M."/>
            <person name="Klassen M."/>
            <person name="Woodard K."/>
            <person name="Webb A."/>
            <person name="Webby R.J."/>
            <person name="El Zowalaty M.E."/>
        </authorList>
    </citation>
    <scope>NUCLEOTIDE SEQUENCE</scope>
    <source>
        <strain evidence="10">Pbs3</strain>
    </source>
</reference>
<dbReference type="GO" id="GO:0016747">
    <property type="term" value="F:acyltransferase activity, transferring groups other than amino-acyl groups"/>
    <property type="evidence" value="ECO:0007669"/>
    <property type="project" value="InterPro"/>
</dbReference>
<dbReference type="InterPro" id="IPR014776">
    <property type="entry name" value="4pyrrole_Mease_sub2"/>
</dbReference>
<accession>A0AAU9KWP1</accession>
<dbReference type="GO" id="GO:0032259">
    <property type="term" value="P:methylation"/>
    <property type="evidence" value="ECO:0007669"/>
    <property type="project" value="UniProtKB-KW"/>
</dbReference>
<dbReference type="EC" id="2.1.1.314" evidence="4"/>
<dbReference type="CDD" id="cd11647">
    <property type="entry name" value="DHP5_DphB"/>
    <property type="match status" value="1"/>
</dbReference>
<dbReference type="InterPro" id="IPR004551">
    <property type="entry name" value="Dphthn_synthase"/>
</dbReference>
<dbReference type="Gene3D" id="3.30.950.10">
    <property type="entry name" value="Methyltransferase, Cobalt-precorrin-4 Transmethylase, Domain 2"/>
    <property type="match status" value="1"/>
</dbReference>
<evidence type="ECO:0000256" key="6">
    <source>
        <dbReference type="ARBA" id="ARBA00022679"/>
    </source>
</evidence>
<keyword evidence="7" id="KW-0949">S-adenosyl-L-methionine</keyword>
<feature type="domain" description="N-acetyltransferase" evidence="9">
    <location>
        <begin position="17"/>
        <end position="184"/>
    </location>
</feature>
<dbReference type="PANTHER" id="PTHR10882:SF0">
    <property type="entry name" value="DIPHTHINE METHYL ESTER SYNTHASE"/>
    <property type="match status" value="1"/>
</dbReference>
<evidence type="ECO:0000313" key="10">
    <source>
        <dbReference type="EMBL" id="CAH0476955.1"/>
    </source>
</evidence>
<comment type="pathway">
    <text evidence="2">Protein modification; peptidyl-diphthamide biosynthesis.</text>
</comment>
<dbReference type="Gene3D" id="3.40.630.30">
    <property type="match status" value="1"/>
</dbReference>
<dbReference type="InterPro" id="IPR035996">
    <property type="entry name" value="4pyrrol_Methylase_sf"/>
</dbReference>
<comment type="similarity">
    <text evidence="3">Belongs to the diphthine synthase family.</text>
</comment>
<evidence type="ECO:0000256" key="5">
    <source>
        <dbReference type="ARBA" id="ARBA00022603"/>
    </source>
</evidence>
<dbReference type="GO" id="GO:0141133">
    <property type="term" value="F:diphthine methyl ester synthase activity"/>
    <property type="evidence" value="ECO:0007669"/>
    <property type="project" value="UniProtKB-EC"/>
</dbReference>
<dbReference type="InterPro" id="IPR014777">
    <property type="entry name" value="4pyrrole_Mease_sub1"/>
</dbReference>
<evidence type="ECO:0000256" key="7">
    <source>
        <dbReference type="ARBA" id="ARBA00022691"/>
    </source>
</evidence>
<dbReference type="AlphaFoldDB" id="A0AAU9KWP1"/>
<dbReference type="SUPFAM" id="SSF53790">
    <property type="entry name" value="Tetrapyrrole methylase"/>
    <property type="match status" value="1"/>
</dbReference>
<organism evidence="10 11">
    <name type="scientific">Peronospora belbahrii</name>
    <dbReference type="NCBI Taxonomy" id="622444"/>
    <lineage>
        <taxon>Eukaryota</taxon>
        <taxon>Sar</taxon>
        <taxon>Stramenopiles</taxon>
        <taxon>Oomycota</taxon>
        <taxon>Peronosporomycetes</taxon>
        <taxon>Peronosporales</taxon>
        <taxon>Peronosporaceae</taxon>
        <taxon>Peronospora</taxon>
    </lineage>
</organism>
<sequence>MAKSKKPATLVANADSVIFSTYQGEKQLAELVKLLDKDLSEPYSIFTYRYFLYNWPQLSILARVQHKLVGVIICRQEPLGATPEETGDDGLSFQDGSNKRHWRGYIAMLAVEKQFRHRGIGSQLAQKAIERMRDDGCEEVMLETEIANKGAIRLYENLGFVRDERLVKYYLNGGDAYRLKLWLQDVTLRGLNAIKKSKNVFLESYTSVLGVEIDKLETFYGRAVILADRDCVETGADQILTDAKNDDVAFLVVGDPLCATTHSDLILRAKELDIKVEVIHNASVIGAAGACGLQLYSFGQTVSIPFFRDDWRPDSFYKKIQYNRRGGMHTLCLLDIKVKEPDFEAMCRGRTVYLPPRFMTVNQALEQLIEIEEKHQDGAYTKNTMCVGMARLGQKDQTIIAGTMKELLTADFGAPLHCLAITGEVHPLEEEMLKQFYIQK</sequence>
<dbReference type="Pfam" id="PF00590">
    <property type="entry name" value="TP_methylase"/>
    <property type="match status" value="1"/>
</dbReference>
<name>A0AAU9KWP1_9STRA</name>
<dbReference type="FunFam" id="3.30.950.10:FF:000004">
    <property type="entry name" value="Diphthine synthase putative"/>
    <property type="match status" value="1"/>
</dbReference>
<protein>
    <recommendedName>
        <fullName evidence="4">diphthine methyl ester synthase</fullName>
        <ecNumber evidence="4">2.1.1.314</ecNumber>
    </recommendedName>
</protein>
<dbReference type="InterPro" id="IPR016181">
    <property type="entry name" value="Acyl_CoA_acyltransferase"/>
</dbReference>
<dbReference type="InterPro" id="IPR000878">
    <property type="entry name" value="4pyrrol_Mease"/>
</dbReference>
<dbReference type="FunFam" id="3.40.630.30:FF:000051">
    <property type="entry name" value="N-alpha-acetyltransferase MAK3 isoform A"/>
    <property type="match status" value="1"/>
</dbReference>